<feature type="transmembrane region" description="Helical" evidence="2">
    <location>
        <begin position="12"/>
        <end position="33"/>
    </location>
</feature>
<evidence type="ECO:0000256" key="2">
    <source>
        <dbReference type="SAM" id="Phobius"/>
    </source>
</evidence>
<dbReference type="Proteomes" id="UP000625033">
    <property type="component" value="Unassembled WGS sequence"/>
</dbReference>
<name>A0A931D4Q6_9MICC</name>
<accession>A0A931D4Q6</accession>
<dbReference type="EMBL" id="JADOTZ010000001">
    <property type="protein sequence ID" value="MBG6083695.1"/>
    <property type="molecule type" value="Genomic_DNA"/>
</dbReference>
<comment type="caution">
    <text evidence="3">The sequence shown here is derived from an EMBL/GenBank/DDBJ whole genome shotgun (WGS) entry which is preliminary data.</text>
</comment>
<sequence length="150" mass="16458">MYTHVDYLTPMVQLGAAVVGLLVAVPLLVHVLLRWRRYRRDSRGLRTYQRRASLWTQAGVGAAALVLALVMVASGLVGLQRADEAMIANIHRAFPEVRSVESYSWTGADALVDLVMDDGRRYLGVRVSQQSSGEPQFDLNGPSDDADGDC</sequence>
<proteinExistence type="predicted"/>
<feature type="transmembrane region" description="Helical" evidence="2">
    <location>
        <begin position="54"/>
        <end position="79"/>
    </location>
</feature>
<evidence type="ECO:0000313" key="4">
    <source>
        <dbReference type="Proteomes" id="UP000625033"/>
    </source>
</evidence>
<evidence type="ECO:0000256" key="1">
    <source>
        <dbReference type="SAM" id="MobiDB-lite"/>
    </source>
</evidence>
<keyword evidence="4" id="KW-1185">Reference proteome</keyword>
<organism evidence="3 4">
    <name type="scientific">Zhihengliuella flava</name>
    <dbReference type="NCBI Taxonomy" id="1285193"/>
    <lineage>
        <taxon>Bacteria</taxon>
        <taxon>Bacillati</taxon>
        <taxon>Actinomycetota</taxon>
        <taxon>Actinomycetes</taxon>
        <taxon>Micrococcales</taxon>
        <taxon>Micrococcaceae</taxon>
        <taxon>Zhihengliuella</taxon>
    </lineage>
</organism>
<keyword evidence="2" id="KW-1133">Transmembrane helix</keyword>
<dbReference type="RefSeq" id="WP_196835106.1">
    <property type="nucleotide sequence ID" value="NZ_JADOTZ010000001.1"/>
</dbReference>
<evidence type="ECO:0000313" key="3">
    <source>
        <dbReference type="EMBL" id="MBG6083695.1"/>
    </source>
</evidence>
<gene>
    <name evidence="3" type="ORF">IW252_000462</name>
</gene>
<reference evidence="3" key="1">
    <citation type="submission" date="2020-11" db="EMBL/GenBank/DDBJ databases">
        <title>Sequencing the genomes of 1000 actinobacteria strains.</title>
        <authorList>
            <person name="Klenk H.-P."/>
        </authorList>
    </citation>
    <scope>NUCLEOTIDE SEQUENCE</scope>
    <source>
        <strain evidence="3">DSM 26152</strain>
    </source>
</reference>
<feature type="region of interest" description="Disordered" evidence="1">
    <location>
        <begin position="129"/>
        <end position="150"/>
    </location>
</feature>
<dbReference type="AlphaFoldDB" id="A0A931D4Q6"/>
<keyword evidence="2" id="KW-0472">Membrane</keyword>
<protein>
    <submittedName>
        <fullName evidence="3">Uncharacterized protein</fullName>
    </submittedName>
</protein>
<keyword evidence="2" id="KW-0812">Transmembrane</keyword>